<dbReference type="EMBL" id="BGPR01003412">
    <property type="protein sequence ID" value="GBM87814.1"/>
    <property type="molecule type" value="Genomic_DNA"/>
</dbReference>
<name>A0A4Y2JD23_ARAVE</name>
<keyword evidence="2" id="KW-1185">Reference proteome</keyword>
<dbReference type="AlphaFoldDB" id="A0A4Y2JD23"/>
<comment type="caution">
    <text evidence="1">The sequence shown here is derived from an EMBL/GenBank/DDBJ whole genome shotgun (WGS) entry which is preliminary data.</text>
</comment>
<sequence length="40" mass="4398">MTGRTRVGPWLVMAVRTSTPVPTVFVDRHSMSPDAKAERG</sequence>
<evidence type="ECO:0000313" key="2">
    <source>
        <dbReference type="Proteomes" id="UP000499080"/>
    </source>
</evidence>
<feature type="non-terminal residue" evidence="1">
    <location>
        <position position="40"/>
    </location>
</feature>
<protein>
    <submittedName>
        <fullName evidence="1">Uncharacterized protein</fullName>
    </submittedName>
</protein>
<proteinExistence type="predicted"/>
<dbReference type="Proteomes" id="UP000499080">
    <property type="component" value="Unassembled WGS sequence"/>
</dbReference>
<accession>A0A4Y2JD23</accession>
<organism evidence="1 2">
    <name type="scientific">Araneus ventricosus</name>
    <name type="common">Orbweaver spider</name>
    <name type="synonym">Epeira ventricosa</name>
    <dbReference type="NCBI Taxonomy" id="182803"/>
    <lineage>
        <taxon>Eukaryota</taxon>
        <taxon>Metazoa</taxon>
        <taxon>Ecdysozoa</taxon>
        <taxon>Arthropoda</taxon>
        <taxon>Chelicerata</taxon>
        <taxon>Arachnida</taxon>
        <taxon>Araneae</taxon>
        <taxon>Araneomorphae</taxon>
        <taxon>Entelegynae</taxon>
        <taxon>Araneoidea</taxon>
        <taxon>Araneidae</taxon>
        <taxon>Araneus</taxon>
    </lineage>
</organism>
<evidence type="ECO:0000313" key="1">
    <source>
        <dbReference type="EMBL" id="GBM87814.1"/>
    </source>
</evidence>
<gene>
    <name evidence="1" type="ORF">AVEN_38485_1</name>
</gene>
<reference evidence="1 2" key="1">
    <citation type="journal article" date="2019" name="Sci. Rep.">
        <title>Orb-weaving spider Araneus ventricosus genome elucidates the spidroin gene catalogue.</title>
        <authorList>
            <person name="Kono N."/>
            <person name="Nakamura H."/>
            <person name="Ohtoshi R."/>
            <person name="Moran D.A.P."/>
            <person name="Shinohara A."/>
            <person name="Yoshida Y."/>
            <person name="Fujiwara M."/>
            <person name="Mori M."/>
            <person name="Tomita M."/>
            <person name="Arakawa K."/>
        </authorList>
    </citation>
    <scope>NUCLEOTIDE SEQUENCE [LARGE SCALE GENOMIC DNA]</scope>
</reference>